<dbReference type="CDD" id="cd00839">
    <property type="entry name" value="MPP_PAPs"/>
    <property type="match status" value="1"/>
</dbReference>
<dbReference type="AlphaFoldDB" id="A0AAD5QBD2"/>
<evidence type="ECO:0000313" key="8">
    <source>
        <dbReference type="EMBL" id="KAJ0406111.1"/>
    </source>
</evidence>
<feature type="region of interest" description="Disordered" evidence="4">
    <location>
        <begin position="111"/>
        <end position="136"/>
    </location>
</feature>
<keyword evidence="2" id="KW-0325">Glycoprotein</keyword>
<evidence type="ECO:0000256" key="3">
    <source>
        <dbReference type="RuleBase" id="RU361203"/>
    </source>
</evidence>
<comment type="caution">
    <text evidence="8">The sequence shown here is derived from an EMBL/GenBank/DDBJ whole genome shotgun (WGS) entry which is preliminary data.</text>
</comment>
<dbReference type="Pfam" id="PF00149">
    <property type="entry name" value="Metallophos"/>
    <property type="match status" value="1"/>
</dbReference>
<dbReference type="InterPro" id="IPR041792">
    <property type="entry name" value="MPP_PAP"/>
</dbReference>
<keyword evidence="3" id="KW-0378">Hydrolase</keyword>
<dbReference type="SUPFAM" id="SSF49363">
    <property type="entry name" value="Purple acid phosphatase, N-terminal domain"/>
    <property type="match status" value="1"/>
</dbReference>
<accession>A0AAD5QBD2</accession>
<dbReference type="GO" id="GO:0003993">
    <property type="term" value="F:acid phosphatase activity"/>
    <property type="evidence" value="ECO:0007669"/>
    <property type="project" value="UniProtKB-EC"/>
</dbReference>
<dbReference type="InterPro" id="IPR008963">
    <property type="entry name" value="Purple_acid_Pase-like_N"/>
</dbReference>
<dbReference type="InterPro" id="IPR004843">
    <property type="entry name" value="Calcineurin-like_PHP"/>
</dbReference>
<feature type="domain" description="Purple acid phosphatase C-terminal" evidence="6">
    <location>
        <begin position="392"/>
        <end position="442"/>
    </location>
</feature>
<dbReference type="EC" id="3.1.3.2" evidence="3"/>
<dbReference type="Proteomes" id="UP001209570">
    <property type="component" value="Unassembled WGS sequence"/>
</dbReference>
<sequence length="465" mass="51927">MGKHQLSSLFAALALVTGAGRSSADSRASQFHLSFTSDGSGDYILDWATPSSKASAEIFYGVAPNALTRVAKGVANGVVEEAPGTFVNTWTARLTGLKRDAVVYYAPENVTSPTSPVEQQRPLCDDDSVEPTQAPPSVPIRQFRARSLRDEDLTWAIYGDMGSPGASNVSGLALPALKRAAVEDKAFDAMFNLGDLAYELTLANGKIYMDELEPVTSRVPMQITTGNHEYRYALAPHFTLRNYNRRFAGQLDGVGKPSGSNSKEYYSFDSGHVHFVVLNTEFYSKDQYVKELPTGEWIQANETRGADAKVQLEWFKNDLSRVDRRATPFIVVLGHRCHYESPKRLDDSKNKFGRDLVPVMHDYDVDLYVCGHTHHYMVLKESTWNNYRIPPIIVTGTAGKYSGLDSFNDIELGHFEPLYREERFGYGYLKATAQSLEWRWGNTATPDAKATPWTYSHSQSFPRRV</sequence>
<reference evidence="8" key="1">
    <citation type="submission" date="2021-12" db="EMBL/GenBank/DDBJ databases">
        <title>Prjna785345.</title>
        <authorList>
            <person name="Rujirawat T."/>
            <person name="Krajaejun T."/>
        </authorList>
    </citation>
    <scope>NUCLEOTIDE SEQUENCE</scope>
    <source>
        <strain evidence="8">Pi057C3</strain>
    </source>
</reference>
<evidence type="ECO:0000259" key="5">
    <source>
        <dbReference type="Pfam" id="PF00149"/>
    </source>
</evidence>
<dbReference type="Gene3D" id="2.60.40.380">
    <property type="entry name" value="Purple acid phosphatase-like, N-terminal"/>
    <property type="match status" value="1"/>
</dbReference>
<evidence type="ECO:0000256" key="1">
    <source>
        <dbReference type="ARBA" id="ARBA00022729"/>
    </source>
</evidence>
<dbReference type="PANTHER" id="PTHR45867:SF3">
    <property type="entry name" value="ACID PHOSPHATASE TYPE 7"/>
    <property type="match status" value="1"/>
</dbReference>
<dbReference type="EMBL" id="JAKCXM010000036">
    <property type="protein sequence ID" value="KAJ0406111.1"/>
    <property type="molecule type" value="Genomic_DNA"/>
</dbReference>
<dbReference type="GO" id="GO:0046872">
    <property type="term" value="F:metal ion binding"/>
    <property type="evidence" value="ECO:0007669"/>
    <property type="project" value="InterPro"/>
</dbReference>
<protein>
    <recommendedName>
        <fullName evidence="3">Purple acid phosphatase</fullName>
        <ecNumber evidence="3">3.1.3.2</ecNumber>
    </recommendedName>
</protein>
<name>A0AAD5QBD2_PYTIN</name>
<organism evidence="8 9">
    <name type="scientific">Pythium insidiosum</name>
    <name type="common">Pythiosis disease agent</name>
    <dbReference type="NCBI Taxonomy" id="114742"/>
    <lineage>
        <taxon>Eukaryota</taxon>
        <taxon>Sar</taxon>
        <taxon>Stramenopiles</taxon>
        <taxon>Oomycota</taxon>
        <taxon>Peronosporomycetes</taxon>
        <taxon>Pythiales</taxon>
        <taxon>Pythiaceae</taxon>
        <taxon>Pythium</taxon>
    </lineage>
</organism>
<evidence type="ECO:0000259" key="6">
    <source>
        <dbReference type="Pfam" id="PF14008"/>
    </source>
</evidence>
<proteinExistence type="inferred from homology"/>
<comment type="catalytic activity">
    <reaction evidence="3">
        <text>a phosphate monoester + H2O = an alcohol + phosphate</text>
        <dbReference type="Rhea" id="RHEA:15017"/>
        <dbReference type="ChEBI" id="CHEBI:15377"/>
        <dbReference type="ChEBI" id="CHEBI:30879"/>
        <dbReference type="ChEBI" id="CHEBI:43474"/>
        <dbReference type="ChEBI" id="CHEBI:67140"/>
        <dbReference type="EC" id="3.1.3.2"/>
    </reaction>
</comment>
<dbReference type="Pfam" id="PF14008">
    <property type="entry name" value="Metallophos_C"/>
    <property type="match status" value="1"/>
</dbReference>
<dbReference type="Gene3D" id="3.60.21.10">
    <property type="match status" value="1"/>
</dbReference>
<evidence type="ECO:0000256" key="2">
    <source>
        <dbReference type="ARBA" id="ARBA00023180"/>
    </source>
</evidence>
<feature type="signal peptide" evidence="3">
    <location>
        <begin position="1"/>
        <end position="24"/>
    </location>
</feature>
<dbReference type="InterPro" id="IPR029052">
    <property type="entry name" value="Metallo-depent_PP-like"/>
</dbReference>
<gene>
    <name evidence="8" type="ORF">P43SY_008362</name>
</gene>
<evidence type="ECO:0000259" key="7">
    <source>
        <dbReference type="Pfam" id="PF16656"/>
    </source>
</evidence>
<feature type="domain" description="Calcineurin-like phosphoesterase" evidence="5">
    <location>
        <begin position="176"/>
        <end position="376"/>
    </location>
</feature>
<comment type="similarity">
    <text evidence="3">Belongs to the metallophosphoesterase superfamily. Purple acid phosphatase family.</text>
</comment>
<dbReference type="SUPFAM" id="SSF56300">
    <property type="entry name" value="Metallo-dependent phosphatases"/>
    <property type="match status" value="1"/>
</dbReference>
<evidence type="ECO:0000313" key="9">
    <source>
        <dbReference type="Proteomes" id="UP001209570"/>
    </source>
</evidence>
<evidence type="ECO:0000256" key="4">
    <source>
        <dbReference type="SAM" id="MobiDB-lite"/>
    </source>
</evidence>
<dbReference type="InterPro" id="IPR025733">
    <property type="entry name" value="PAPs_C"/>
</dbReference>
<feature type="chain" id="PRO_5041767757" description="Purple acid phosphatase" evidence="3">
    <location>
        <begin position="25"/>
        <end position="465"/>
    </location>
</feature>
<dbReference type="Pfam" id="PF16656">
    <property type="entry name" value="Pur_ac_phosph_N"/>
    <property type="match status" value="1"/>
</dbReference>
<keyword evidence="9" id="KW-1185">Reference proteome</keyword>
<feature type="domain" description="Purple acid phosphatase N-terminal" evidence="7">
    <location>
        <begin position="29"/>
        <end position="119"/>
    </location>
</feature>
<dbReference type="PANTHER" id="PTHR45867">
    <property type="entry name" value="PURPLE ACID PHOSPHATASE"/>
    <property type="match status" value="1"/>
</dbReference>
<dbReference type="InterPro" id="IPR015914">
    <property type="entry name" value="PAPs_N"/>
</dbReference>
<keyword evidence="1 3" id="KW-0732">Signal</keyword>